<keyword evidence="2" id="KW-0732">Signal</keyword>
<evidence type="ECO:0000313" key="4">
    <source>
        <dbReference type="Proteomes" id="UP001212170"/>
    </source>
</evidence>
<evidence type="ECO:0000256" key="2">
    <source>
        <dbReference type="SAM" id="SignalP"/>
    </source>
</evidence>
<organism evidence="3 4">
    <name type="scientific">Flavobacterium azizsancarii</name>
    <dbReference type="NCBI Taxonomy" id="2961580"/>
    <lineage>
        <taxon>Bacteria</taxon>
        <taxon>Pseudomonadati</taxon>
        <taxon>Bacteroidota</taxon>
        <taxon>Flavobacteriia</taxon>
        <taxon>Flavobacteriales</taxon>
        <taxon>Flavobacteriaceae</taxon>
        <taxon>Flavobacterium</taxon>
    </lineage>
</organism>
<feature type="signal peptide" evidence="2">
    <location>
        <begin position="1"/>
        <end position="22"/>
    </location>
</feature>
<evidence type="ECO:0008006" key="5">
    <source>
        <dbReference type="Google" id="ProtNLM"/>
    </source>
</evidence>
<dbReference type="RefSeq" id="WP_271336543.1">
    <property type="nucleotide sequence ID" value="NZ_JAMZNK010000022.1"/>
</dbReference>
<feature type="region of interest" description="Disordered" evidence="1">
    <location>
        <begin position="57"/>
        <end position="80"/>
    </location>
</feature>
<proteinExistence type="predicted"/>
<evidence type="ECO:0000313" key="3">
    <source>
        <dbReference type="EMBL" id="MDA6070728.1"/>
    </source>
</evidence>
<dbReference type="PROSITE" id="PS51257">
    <property type="entry name" value="PROKAR_LIPOPROTEIN"/>
    <property type="match status" value="1"/>
</dbReference>
<feature type="compositionally biased region" description="Basic and acidic residues" evidence="1">
    <location>
        <begin position="63"/>
        <end position="80"/>
    </location>
</feature>
<gene>
    <name evidence="3" type="ORF">NJT12_13975</name>
</gene>
<comment type="caution">
    <text evidence="3">The sequence shown here is derived from an EMBL/GenBank/DDBJ whole genome shotgun (WGS) entry which is preliminary data.</text>
</comment>
<keyword evidence="4" id="KW-1185">Reference proteome</keyword>
<accession>A0ABT4WDR7</accession>
<name>A0ABT4WDR7_9FLAO</name>
<dbReference type="Proteomes" id="UP001212170">
    <property type="component" value="Unassembled WGS sequence"/>
</dbReference>
<dbReference type="Gene3D" id="1.20.120.20">
    <property type="entry name" value="Apolipoprotein"/>
    <property type="match status" value="1"/>
</dbReference>
<evidence type="ECO:0000256" key="1">
    <source>
        <dbReference type="SAM" id="MobiDB-lite"/>
    </source>
</evidence>
<sequence length="121" mass="12857">MKKQILSLAVIALLAFAVQSCKKEEPKLTEEELTLGNKVDTLATDVKEIKDSAVTKTEGAAQDVKDATKKAADDVENAAKKTATDVKDATKKGAEKVENAAKVAKDGTVKTAKEVNEALKK</sequence>
<reference evidence="3 4" key="1">
    <citation type="journal article" date="2023" name="Chemosphere">
        <title>Whole genome analysis of Flavobacterium aziz-sancarii sp. nov., isolated from Ardley Island (Antarctica), revealed a rich resistome and bioremediation potential.</title>
        <authorList>
            <person name="Otur C."/>
            <person name="Okay S."/>
            <person name="Kurt-Kizildogan A."/>
        </authorList>
    </citation>
    <scope>NUCLEOTIDE SEQUENCE [LARGE SCALE GENOMIC DNA]</scope>
    <source>
        <strain evidence="3 4">AC</strain>
    </source>
</reference>
<protein>
    <recommendedName>
        <fullName evidence="5">Late embryogenesis abundant protein</fullName>
    </recommendedName>
</protein>
<feature type="chain" id="PRO_5045053574" description="Late embryogenesis abundant protein" evidence="2">
    <location>
        <begin position="23"/>
        <end position="121"/>
    </location>
</feature>
<dbReference type="EMBL" id="JAMZNK010000022">
    <property type="protein sequence ID" value="MDA6070728.1"/>
    <property type="molecule type" value="Genomic_DNA"/>
</dbReference>